<evidence type="ECO:0000313" key="2">
    <source>
        <dbReference type="EMBL" id="PVD31475.1"/>
    </source>
</evidence>
<evidence type="ECO:0000313" key="3">
    <source>
        <dbReference type="Proteomes" id="UP000245119"/>
    </source>
</evidence>
<organism evidence="2 3">
    <name type="scientific">Pomacea canaliculata</name>
    <name type="common">Golden apple snail</name>
    <dbReference type="NCBI Taxonomy" id="400727"/>
    <lineage>
        <taxon>Eukaryota</taxon>
        <taxon>Metazoa</taxon>
        <taxon>Spiralia</taxon>
        <taxon>Lophotrochozoa</taxon>
        <taxon>Mollusca</taxon>
        <taxon>Gastropoda</taxon>
        <taxon>Caenogastropoda</taxon>
        <taxon>Architaenioglossa</taxon>
        <taxon>Ampullarioidea</taxon>
        <taxon>Ampullariidae</taxon>
        <taxon>Pomacea</taxon>
    </lineage>
</organism>
<comment type="caution">
    <text evidence="2">The sequence shown here is derived from an EMBL/GenBank/DDBJ whole genome shotgun (WGS) entry which is preliminary data.</text>
</comment>
<gene>
    <name evidence="2" type="ORF">C0Q70_06887</name>
</gene>
<keyword evidence="3" id="KW-1185">Reference proteome</keyword>
<evidence type="ECO:0000256" key="1">
    <source>
        <dbReference type="SAM" id="MobiDB-lite"/>
    </source>
</evidence>
<name>A0A2T7PDI1_POMCA</name>
<protein>
    <submittedName>
        <fullName evidence="2">Uncharacterized protein</fullName>
    </submittedName>
</protein>
<accession>A0A2T7PDI1</accession>
<sequence length="136" mass="14980">MVMPPRQSQRLNHTGYLSTGKYTPHTSTTIVDEVLTARANKLLHWGRDGEDCSLPVDRACKQPGRAGPEVCEHAAVCLTTEAVGQTASLVLPPERSSPRLPVVRSAESLRWRVARRVWEEKGNTHQVACGVGRKQS</sequence>
<proteinExistence type="predicted"/>
<reference evidence="2 3" key="1">
    <citation type="submission" date="2018-04" db="EMBL/GenBank/DDBJ databases">
        <title>The genome of golden apple snail Pomacea canaliculata provides insight into stress tolerance and invasive adaptation.</title>
        <authorList>
            <person name="Liu C."/>
            <person name="Liu B."/>
            <person name="Ren Y."/>
            <person name="Zhang Y."/>
            <person name="Wang H."/>
            <person name="Li S."/>
            <person name="Jiang F."/>
            <person name="Yin L."/>
            <person name="Zhang G."/>
            <person name="Qian W."/>
            <person name="Fan W."/>
        </authorList>
    </citation>
    <scope>NUCLEOTIDE SEQUENCE [LARGE SCALE GENOMIC DNA]</scope>
    <source>
        <strain evidence="2">SZHN2017</strain>
        <tissue evidence="2">Muscle</tissue>
    </source>
</reference>
<dbReference type="AlphaFoldDB" id="A0A2T7PDI1"/>
<dbReference type="Proteomes" id="UP000245119">
    <property type="component" value="Linkage Group LG4"/>
</dbReference>
<dbReference type="EMBL" id="PZQS01000004">
    <property type="protein sequence ID" value="PVD31475.1"/>
    <property type="molecule type" value="Genomic_DNA"/>
</dbReference>
<feature type="region of interest" description="Disordered" evidence="1">
    <location>
        <begin position="1"/>
        <end position="20"/>
    </location>
</feature>